<evidence type="ECO:0000313" key="10">
    <source>
        <dbReference type="EMBL" id="HJA02525.1"/>
    </source>
</evidence>
<reference evidence="10" key="1">
    <citation type="journal article" date="2021" name="PeerJ">
        <title>Extensive microbial diversity within the chicken gut microbiome revealed by metagenomics and culture.</title>
        <authorList>
            <person name="Gilroy R."/>
            <person name="Ravi A."/>
            <person name="Getino M."/>
            <person name="Pursley I."/>
            <person name="Horton D.L."/>
            <person name="Alikhan N.F."/>
            <person name="Baker D."/>
            <person name="Gharbi K."/>
            <person name="Hall N."/>
            <person name="Watson M."/>
            <person name="Adriaenssens E.M."/>
            <person name="Foster-Nyarko E."/>
            <person name="Jarju S."/>
            <person name="Secka A."/>
            <person name="Antonio M."/>
            <person name="Oren A."/>
            <person name="Chaudhuri R.R."/>
            <person name="La Ragione R."/>
            <person name="Hildebrand F."/>
            <person name="Pallen M.J."/>
        </authorList>
    </citation>
    <scope>NUCLEOTIDE SEQUENCE</scope>
    <source>
        <strain evidence="10">CHK156-179</strain>
    </source>
</reference>
<comment type="cofactor">
    <cofactor evidence="1">
        <name>Zn(2+)</name>
        <dbReference type="ChEBI" id="CHEBI:29105"/>
    </cofactor>
</comment>
<comment type="caution">
    <text evidence="10">The sequence shown here is derived from an EMBL/GenBank/DDBJ whole genome shotgun (WGS) entry which is preliminary data.</text>
</comment>
<sequence length="284" mass="31937">MGLAFEEYRRAFDLTPYPRPALVTGEEEKMERCDRILKFLLRERGMIAAFSSTYARKRAVIRDYMNTRNPLPVPPDIWADQDALFWTESVERGIVRTDDIPEIKYNIAHWQGDITRLDADAVVNAGNTSLLGCFLPGHNCIDNVIHSAAGMQLRADCAKLISMQGHEEEIGDAKLTRAYNLPSKYVIHTVGPRVGRELTDEQRSQLRSCYHSILDLAAEAGCKNVALCCVSTGVFNFPREEAAEIAAGAAVNWKLRHPDNKMKIVFDTFLDADAKVYENILSMI</sequence>
<organism evidence="10 11">
    <name type="scientific">Candidatus Gallimonas gallistercoris</name>
    <dbReference type="NCBI Taxonomy" id="2838602"/>
    <lineage>
        <taxon>Bacteria</taxon>
        <taxon>Bacillati</taxon>
        <taxon>Bacillota</taxon>
        <taxon>Clostridia</taxon>
        <taxon>Candidatus Gallimonas</taxon>
    </lineage>
</organism>
<dbReference type="GO" id="GO:0016798">
    <property type="term" value="F:hydrolase activity, acting on glycosyl bonds"/>
    <property type="evidence" value="ECO:0007669"/>
    <property type="project" value="UniProtKB-KW"/>
</dbReference>
<evidence type="ECO:0000256" key="6">
    <source>
        <dbReference type="ARBA" id="ARBA00023295"/>
    </source>
</evidence>
<evidence type="ECO:0000256" key="8">
    <source>
        <dbReference type="ARBA" id="ARBA00093459"/>
    </source>
</evidence>
<evidence type="ECO:0000256" key="3">
    <source>
        <dbReference type="ARBA" id="ARBA00022723"/>
    </source>
</evidence>
<evidence type="ECO:0000259" key="9">
    <source>
        <dbReference type="PROSITE" id="PS51154"/>
    </source>
</evidence>
<dbReference type="NCBIfam" id="NF003163">
    <property type="entry name" value="PRK04143.1"/>
    <property type="match status" value="1"/>
</dbReference>
<dbReference type="PANTHER" id="PTHR11106:SF121">
    <property type="entry name" value="ADP-RIBOSE 1''-PHOSPHATE PHOSPHATASE"/>
    <property type="match status" value="1"/>
</dbReference>
<dbReference type="Pfam" id="PF01661">
    <property type="entry name" value="Macro"/>
    <property type="match status" value="1"/>
</dbReference>
<dbReference type="Proteomes" id="UP000824221">
    <property type="component" value="Unassembled WGS sequence"/>
</dbReference>
<keyword evidence="5" id="KW-0862">Zinc</keyword>
<comment type="similarity">
    <text evidence="8">Belongs to the MacroD-type family. Zn-Macro subfamily.</text>
</comment>
<name>A0A9D2H3A2_9FIRM</name>
<evidence type="ECO:0000256" key="1">
    <source>
        <dbReference type="ARBA" id="ARBA00001947"/>
    </source>
</evidence>
<protein>
    <recommendedName>
        <fullName evidence="2">Protein-ADP-ribose hydrolase</fullName>
    </recommendedName>
</protein>
<keyword evidence="3" id="KW-0479">Metal-binding</keyword>
<dbReference type="GO" id="GO:0046872">
    <property type="term" value="F:metal ion binding"/>
    <property type="evidence" value="ECO:0007669"/>
    <property type="project" value="UniProtKB-KW"/>
</dbReference>
<evidence type="ECO:0000256" key="5">
    <source>
        <dbReference type="ARBA" id="ARBA00022833"/>
    </source>
</evidence>
<dbReference type="InterPro" id="IPR043472">
    <property type="entry name" value="Macro_dom-like"/>
</dbReference>
<dbReference type="AlphaFoldDB" id="A0A9D2H3A2"/>
<keyword evidence="6" id="KW-0326">Glycosidase</keyword>
<feature type="domain" description="Macro" evidence="9">
    <location>
        <begin position="94"/>
        <end position="284"/>
    </location>
</feature>
<evidence type="ECO:0000256" key="4">
    <source>
        <dbReference type="ARBA" id="ARBA00022801"/>
    </source>
</evidence>
<gene>
    <name evidence="10" type="ORF">H9797_03990</name>
</gene>
<evidence type="ECO:0000256" key="2">
    <source>
        <dbReference type="ARBA" id="ARBA00018852"/>
    </source>
</evidence>
<evidence type="ECO:0000313" key="11">
    <source>
        <dbReference type="Proteomes" id="UP000824221"/>
    </source>
</evidence>
<comment type="catalytic activity">
    <reaction evidence="7">
        <text>4-O-(ADP-D-ribosyl)-L-aspartyl-[protein] + H2O = L-aspartyl-[protein] + ADP-D-ribose + H(+)</text>
        <dbReference type="Rhea" id="RHEA:54428"/>
        <dbReference type="Rhea" id="RHEA-COMP:9867"/>
        <dbReference type="Rhea" id="RHEA-COMP:13832"/>
        <dbReference type="ChEBI" id="CHEBI:15377"/>
        <dbReference type="ChEBI" id="CHEBI:15378"/>
        <dbReference type="ChEBI" id="CHEBI:29961"/>
        <dbReference type="ChEBI" id="CHEBI:57967"/>
        <dbReference type="ChEBI" id="CHEBI:138102"/>
    </reaction>
    <physiologicalReaction direction="left-to-right" evidence="7">
        <dbReference type="Rhea" id="RHEA:54429"/>
    </physiologicalReaction>
</comment>
<accession>A0A9D2H3A2</accession>
<keyword evidence="4 10" id="KW-0378">Hydrolase</keyword>
<reference evidence="10" key="2">
    <citation type="submission" date="2021-04" db="EMBL/GenBank/DDBJ databases">
        <authorList>
            <person name="Gilroy R."/>
        </authorList>
    </citation>
    <scope>NUCLEOTIDE SEQUENCE</scope>
    <source>
        <strain evidence="10">CHK156-179</strain>
    </source>
</reference>
<evidence type="ECO:0000256" key="7">
    <source>
        <dbReference type="ARBA" id="ARBA00048482"/>
    </source>
</evidence>
<dbReference type="SMART" id="SM00506">
    <property type="entry name" value="A1pp"/>
    <property type="match status" value="1"/>
</dbReference>
<dbReference type="PANTHER" id="PTHR11106">
    <property type="entry name" value="GANGLIOSIDE INDUCED DIFFERENTIATION ASSOCIATED PROTEIN 2-RELATED"/>
    <property type="match status" value="1"/>
</dbReference>
<proteinExistence type="inferred from homology"/>
<dbReference type="InterPro" id="IPR002589">
    <property type="entry name" value="Macro_dom"/>
</dbReference>
<dbReference type="SUPFAM" id="SSF52949">
    <property type="entry name" value="Macro domain-like"/>
    <property type="match status" value="1"/>
</dbReference>
<dbReference type="PROSITE" id="PS51154">
    <property type="entry name" value="MACRO"/>
    <property type="match status" value="1"/>
</dbReference>
<dbReference type="EMBL" id="DXAJ01000060">
    <property type="protein sequence ID" value="HJA02525.1"/>
    <property type="molecule type" value="Genomic_DNA"/>
</dbReference>
<dbReference type="Gene3D" id="3.40.220.10">
    <property type="entry name" value="Leucine Aminopeptidase, subunit E, domain 1"/>
    <property type="match status" value="1"/>
</dbReference>